<sequence>MGGRGSPLNVGFGNIKRDHLQQQLQEKQHKMKRLLLAYLIFAFLVVTGVAGDDKCPLPEGEAKGLMPGDVVDDESICLPTGDDHLTFAMLVGMTSFGVPGSTAATTRFLVLDHTCKVLGHYYPASKCGGTPWKLEAPYLHYMLIIESVFMDPGDPYFSFAYANGLYSIGNNHCTCQGSQSGLHVQQGCKCAFPIDGEPQ</sequence>
<keyword evidence="1" id="KW-1133">Transmembrane helix</keyword>
<name>A0A642UPI0_9ASCO</name>
<dbReference type="EMBL" id="SWFS01000456">
    <property type="protein sequence ID" value="KAA8902858.1"/>
    <property type="molecule type" value="Genomic_DNA"/>
</dbReference>
<dbReference type="VEuPathDB" id="FungiDB:TRICI_005782"/>
<protein>
    <submittedName>
        <fullName evidence="2">Uncharacterized protein</fullName>
    </submittedName>
</protein>
<dbReference type="OrthoDB" id="2218962at2759"/>
<comment type="caution">
    <text evidence="2">The sequence shown here is derived from an EMBL/GenBank/DDBJ whole genome shotgun (WGS) entry which is preliminary data.</text>
</comment>
<proteinExistence type="predicted"/>
<evidence type="ECO:0000313" key="2">
    <source>
        <dbReference type="EMBL" id="KAA8902858.1"/>
    </source>
</evidence>
<feature type="transmembrane region" description="Helical" evidence="1">
    <location>
        <begin position="34"/>
        <end position="51"/>
    </location>
</feature>
<keyword evidence="3" id="KW-1185">Reference proteome</keyword>
<organism evidence="2 3">
    <name type="scientific">Trichomonascus ciferrii</name>
    <dbReference type="NCBI Taxonomy" id="44093"/>
    <lineage>
        <taxon>Eukaryota</taxon>
        <taxon>Fungi</taxon>
        <taxon>Dikarya</taxon>
        <taxon>Ascomycota</taxon>
        <taxon>Saccharomycotina</taxon>
        <taxon>Dipodascomycetes</taxon>
        <taxon>Dipodascales</taxon>
        <taxon>Trichomonascaceae</taxon>
        <taxon>Trichomonascus</taxon>
        <taxon>Trichomonascus ciferrii complex</taxon>
    </lineage>
</organism>
<keyword evidence="1" id="KW-0472">Membrane</keyword>
<evidence type="ECO:0000256" key="1">
    <source>
        <dbReference type="SAM" id="Phobius"/>
    </source>
</evidence>
<dbReference type="Proteomes" id="UP000761534">
    <property type="component" value="Unassembled WGS sequence"/>
</dbReference>
<dbReference type="AlphaFoldDB" id="A0A642UPI0"/>
<reference evidence="2" key="1">
    <citation type="journal article" date="2019" name="G3 (Bethesda)">
        <title>Genome Assemblies of Two Rare Opportunistic Yeast Pathogens: Diutina rugosa (syn. Candida rugosa) and Trichomonascus ciferrii (syn. Candida ciferrii).</title>
        <authorList>
            <person name="Mixao V."/>
            <person name="Saus E."/>
            <person name="Hansen A.P."/>
            <person name="Lass-Florl C."/>
            <person name="Gabaldon T."/>
        </authorList>
    </citation>
    <scope>NUCLEOTIDE SEQUENCE</scope>
    <source>
        <strain evidence="2">CBS 4856</strain>
    </source>
</reference>
<evidence type="ECO:0000313" key="3">
    <source>
        <dbReference type="Proteomes" id="UP000761534"/>
    </source>
</evidence>
<gene>
    <name evidence="2" type="ORF">TRICI_005782</name>
</gene>
<accession>A0A642UPI0</accession>
<keyword evidence="1" id="KW-0812">Transmembrane</keyword>